<feature type="compositionally biased region" description="Basic and acidic residues" evidence="1">
    <location>
        <begin position="28"/>
        <end position="37"/>
    </location>
</feature>
<evidence type="ECO:0000313" key="3">
    <source>
        <dbReference type="Proteomes" id="UP000030663"/>
    </source>
</evidence>
<dbReference type="HOGENOM" id="CLU_3351185_0_0_1"/>
<keyword evidence="3" id="KW-1185">Reference proteome</keyword>
<reference evidence="2 3" key="1">
    <citation type="submission" date="2011-11" db="EMBL/GenBank/DDBJ databases">
        <title>The Genome Sequence of Fusarium oxysporum PHW815.</title>
        <authorList>
            <consortium name="The Broad Institute Genome Sequencing Platform"/>
            <person name="Ma L.-J."/>
            <person name="Gale L.R."/>
            <person name="Schwartz D.C."/>
            <person name="Zhou S."/>
            <person name="Corby-Kistler H."/>
            <person name="Young S.K."/>
            <person name="Zeng Q."/>
            <person name="Gargeya S."/>
            <person name="Fitzgerald M."/>
            <person name="Haas B."/>
            <person name="Abouelleil A."/>
            <person name="Alvarado L."/>
            <person name="Arachchi H.M."/>
            <person name="Berlin A."/>
            <person name="Brown A."/>
            <person name="Chapman S.B."/>
            <person name="Chen Z."/>
            <person name="Dunbar C."/>
            <person name="Freedman E."/>
            <person name="Gearin G."/>
            <person name="Goldberg J."/>
            <person name="Griggs A."/>
            <person name="Gujja S."/>
            <person name="Heiman D."/>
            <person name="Howarth C."/>
            <person name="Larson L."/>
            <person name="Lui A."/>
            <person name="MacDonald P.J.P."/>
            <person name="Montmayeur A."/>
            <person name="Murphy C."/>
            <person name="Neiman D."/>
            <person name="Pearson M."/>
            <person name="Priest M."/>
            <person name="Roberts A."/>
            <person name="Saif S."/>
            <person name="Shea T."/>
            <person name="Shenoy N."/>
            <person name="Sisk P."/>
            <person name="Stolte C."/>
            <person name="Sykes S."/>
            <person name="Wortman J."/>
            <person name="Nusbaum C."/>
            <person name="Birren B."/>
        </authorList>
    </citation>
    <scope>NUCLEOTIDE SEQUENCE [LARGE SCALE GENOMIC DNA]</scope>
    <source>
        <strain evidence="2 3">54005</strain>
    </source>
</reference>
<dbReference type="Proteomes" id="UP000030663">
    <property type="component" value="Unassembled WGS sequence"/>
</dbReference>
<sequence length="37" mass="4409">MEWNKRKSNFDVQEPIPGLVATPQMKQNEMDRSWETS</sequence>
<evidence type="ECO:0000313" key="2">
    <source>
        <dbReference type="EMBL" id="EXK79555.1"/>
    </source>
</evidence>
<accession>X0BBK1</accession>
<feature type="region of interest" description="Disordered" evidence="1">
    <location>
        <begin position="1"/>
        <end position="37"/>
    </location>
</feature>
<protein>
    <submittedName>
        <fullName evidence="2">Uncharacterized protein</fullName>
    </submittedName>
</protein>
<organism evidence="2 3">
    <name type="scientific">Fusarium oxysporum f. sp. raphani 54005</name>
    <dbReference type="NCBI Taxonomy" id="1089458"/>
    <lineage>
        <taxon>Eukaryota</taxon>
        <taxon>Fungi</taxon>
        <taxon>Dikarya</taxon>
        <taxon>Ascomycota</taxon>
        <taxon>Pezizomycotina</taxon>
        <taxon>Sordariomycetes</taxon>
        <taxon>Hypocreomycetidae</taxon>
        <taxon>Hypocreales</taxon>
        <taxon>Nectriaceae</taxon>
        <taxon>Fusarium</taxon>
        <taxon>Fusarium oxysporum species complex</taxon>
    </lineage>
</organism>
<dbReference type="EMBL" id="KI979346">
    <property type="protein sequence ID" value="EXK79555.1"/>
    <property type="molecule type" value="Genomic_DNA"/>
</dbReference>
<dbReference type="AlphaFoldDB" id="X0BBK1"/>
<gene>
    <name evidence="2" type="ORF">FOQG_15858</name>
</gene>
<name>X0BBK1_FUSOX</name>
<evidence type="ECO:0000256" key="1">
    <source>
        <dbReference type="SAM" id="MobiDB-lite"/>
    </source>
</evidence>
<proteinExistence type="predicted"/>